<dbReference type="GO" id="GO:0006633">
    <property type="term" value="P:fatty acid biosynthetic process"/>
    <property type="evidence" value="ECO:0007669"/>
    <property type="project" value="UniProtKB-KW"/>
</dbReference>
<comment type="catalytic activity">
    <reaction evidence="60">
        <text>3-oxooctanoyl-[ACP] + NADPH + H(+) = (3R)-hydroxyoctanoyl-[ACP] + NADP(+)</text>
        <dbReference type="Rhea" id="RHEA:41840"/>
        <dbReference type="Rhea" id="RHEA-COMP:9633"/>
        <dbReference type="Rhea" id="RHEA-COMP:9634"/>
        <dbReference type="ChEBI" id="CHEBI:15378"/>
        <dbReference type="ChEBI" id="CHEBI:57783"/>
        <dbReference type="ChEBI" id="CHEBI:58349"/>
        <dbReference type="ChEBI" id="CHEBI:78460"/>
        <dbReference type="ChEBI" id="CHEBI:78461"/>
    </reaction>
    <physiologicalReaction direction="left-to-right" evidence="60">
        <dbReference type="Rhea" id="RHEA:41841"/>
    </physiologicalReaction>
</comment>
<dbReference type="Proteomes" id="UP000887116">
    <property type="component" value="Unassembled WGS sequence"/>
</dbReference>
<keyword evidence="18" id="KW-0560">Oxidoreductase</keyword>
<dbReference type="Pfam" id="PF21149">
    <property type="entry name" value="FAS_pseudo-KR"/>
    <property type="match status" value="1"/>
</dbReference>
<keyword evidence="68" id="KW-1185">Reference proteome</keyword>
<comment type="catalytic activity">
    <reaction evidence="57">
        <text>(2E)-tetradecenoyl-[ACP] + NADPH + H(+) = tetradecanoyl-[ACP] + NADP(+)</text>
        <dbReference type="Rhea" id="RHEA:41896"/>
        <dbReference type="Rhea" id="RHEA-COMP:9647"/>
        <dbReference type="Rhea" id="RHEA-COMP:9648"/>
        <dbReference type="ChEBI" id="CHEBI:15378"/>
        <dbReference type="ChEBI" id="CHEBI:57783"/>
        <dbReference type="ChEBI" id="CHEBI:58349"/>
        <dbReference type="ChEBI" id="CHEBI:78475"/>
        <dbReference type="ChEBI" id="CHEBI:78477"/>
    </reaction>
    <physiologicalReaction direction="left-to-right" evidence="57">
        <dbReference type="Rhea" id="RHEA:41897"/>
    </physiologicalReaction>
</comment>
<feature type="region of interest" description="N-terminal hotdog fold" evidence="64">
    <location>
        <begin position="856"/>
        <end position="968"/>
    </location>
</feature>
<evidence type="ECO:0000256" key="26">
    <source>
        <dbReference type="ARBA" id="ARBA00023388"/>
    </source>
</evidence>
<evidence type="ECO:0000256" key="29">
    <source>
        <dbReference type="ARBA" id="ARBA00023399"/>
    </source>
</evidence>
<evidence type="ECO:0000256" key="39">
    <source>
        <dbReference type="ARBA" id="ARBA00047500"/>
    </source>
</evidence>
<sequence length="2490" mass="278226">MDPILDHHEYCTGGFDPEDIVISGMAGRFPECDTVGELKESLFNKTDLVVFRNTRFEKGDCNAPYDSPGLIKNLDKLDTTYFRVNNSLANIMDPAARIHMEVTYEAIADAGYDATNLKGQRIGIFNATTEEDSLKLDTEDESFVNVLGMRPMNANRTSYVLDFTGPSTTIDSACSSGGVALWAAYYSVKNNNSDAAVVSGCQLNLDPVMLNGYIGNGIATTTGNSRPFDANTDGIIRTESITALFIQKAKTARRAYATLSSIKFYSAGFHPEGVNVPSATMFKKIITETLKEANVDRNQIEYVEAHGAATQVGDKIEANVLGETFCKNRKGPLLIGTINSNLGNTEASSVICGVIKSLIAFETNTIPPNIKYETPNPNAPYLVEGRLKVVTEPTPLNSDYIPVNSVGFGGTLVETILKRNPITKEKRKRTKLNIPRLVLYPTTTEEGVNFVFKYIQNNPDLPEEFFALLHKLSFCEPLYKPFRGYAICQEGKSPVTKIKNVSPNKREIWYVMTGMGCQWPGMGLDHMKIDVFAESMHKSAAILKPYGIDLFGLLKSGIKDDPEDRNITVSFVTICAIQIALVDLLKHLDVNPDGMVGHSTGELICAYADGCFSHEQTLLSSYYRGHSVENADMIQGGMAAVGLSWSQAQKICPEGIYPVCDNAIDSVTISGEREALKRFVEKLKQDNIFVRLVNSHGYSFHCKHAYPAAPALKKAQEKLIPNPKLRSERWVSSSYTVSERNNPDCKTASSEYFVHNLMSSVYFKDAIQKIPPDAVVIEIGPHFLLQSILKRTVGIRASYFGLMKRNDSNNVDFLMESLGKLYNEGVDPKIERLYPPVQFPVPRGIPSISDLIKWNHSQSYNVQKYTTQSNDFSIEFKFDKDDAYILDHKIDGRSLFPAAGYIYIAWQVLATKLRKNFHEMPVVIENFKIHRATVITPQVLTKFFVNILDTSGRFEIKEGRSIVASGKVSEGKKLKLHESSPEYIYSDLSVSGSDIYDELKRSGYEYGPCFQGLVESNMEGTAGLVQWRGQWIPFLDALLLFFGLISNEEGFWLPTGALSFKIDPNVLKNAVHSRDGSNTSKNLPVKFNKNTNICCTVGVEIEKLNIEPAPNRRKDENPTFEEYAFVPYESIYTPTSEASLQLSKYFNACNIFMDKIGKTSRKDSKQYQFPDAIDIEFCVEEYVENITENKHILKVLKQAIDNENILKEKRKEWFLSYSRFAGRDMLNNSLLNEDSLRIMLEIISENTFRKLNVIEINRSLPVILIPAMEIMRKYSHLKFKKSILVVSKLSCFKQEAINEHSIQVQSEESLADIASEKAQDVVISSFTCGPVSELENLLQTLISVIKSDGFILLFHKEKANSAELFLSSLCGEKLQLQSQGVLEEMLKAKNLVILSKISDPFGNSLYLLRSPSPVAPSKILFITEDNYCWVDKVKEELFEKKSGIVWLVSKDSPTNGIVGMVKCLKQEPGGERIRSVFMSQKKQENNIPTFSLENPFYQHLVTKNLIMNVWRKGSWGSFRHILIKETKVPRPVEHSYVNCRRYGDLSSFEWIESNVKYIQQKNKKLIHVYNSALNFRDVMLATGKLSIDTTKHLGQGNAVLGLEFSGREDGTGKRVCGFAAARAMATSIQTEPAYCIDVPDNWTLEEAATVPIVYTTCYYALIKRAQLQKGESILIHSGTGGIGIAAITLALSMNCEVFTTVVSYTLCNLLGNDEKRKYLKQKFPEIKDENIGCSRNISFESMIMERTDGKGVDVILNSLADDKFTASIRCIARNGRFVEIGKYDLALDREIGLKLFLQNVTFHGVFLDQLFDPSPKTMQIMSEVMDLVKNGIKTGVVQPLDRTVLDRNSIEEAFRYMSKGIHIGKVLLKIRDEEPEKRIVPKCLMIPAVPETQFYYNKVYIIIGGLGGFGMEVTKWIMRRGGKNIILTSRYGARTPYHHFCLKKWQKLGINVQVSTLNVAIKSEAEKLLKEASRLGPVGGIFNSAVVLKDAFMDSQTAQDYDDVCGPKASATKYLDELTRKLCPSLDYFVCFSSISCGKGNAGQTNYGYANSVMERVCEARKNAGLHGLAIQWGIIGEVGVVHRHMGEEAMIAGVMAQGVKSCLDALDAFCQQDCPVVSSYVTAEQIKKSVQGDAMAQIVKFLGIDESLASGSRRIGEIGIDSIIGVELQQMIEFYADISISIQEIHELTLDDIKAMFEKSDNERTDSQGPALMATTTMKLPPSLIYEEPFIPIHKDAPGEPIFIINVGDADVTNFQFLAKALNRPLYALVWTKDAPSTDIESLASWYLKLIQNTIKGPFHLVGNSLGGNVAFEMALQSTKSPTYLKTISLLSGAEDLINTLSNEDSQGKDPEVVALCRFVEQFASGSVPRLEDELSKIDNKEQRIRAVLDYITKSSSEAVNKNEVSEAISNYLIKHNIIKSYIPRARLSKDINIIENSTKLLANDISVVKELFSQVCTEKVSLHRIYYPNQFSNEKEAEQLVKVLQTIV</sequence>
<dbReference type="InterPro" id="IPR014030">
    <property type="entry name" value="Ketoacyl_synth_N"/>
</dbReference>
<evidence type="ECO:0000256" key="4">
    <source>
        <dbReference type="ARBA" id="ARBA00012873"/>
    </source>
</evidence>
<evidence type="ECO:0000256" key="12">
    <source>
        <dbReference type="ARBA" id="ARBA00022799"/>
    </source>
</evidence>
<comment type="catalytic activity">
    <reaction evidence="58">
        <text>3-oxododecanoyl-[ACP] + NADPH + H(+) = (3R)-hydroxydodecanoyl-[ACP] + NADP(+)</text>
        <dbReference type="Rhea" id="RHEA:41872"/>
        <dbReference type="Rhea" id="RHEA-COMP:9641"/>
        <dbReference type="Rhea" id="RHEA-COMP:9642"/>
        <dbReference type="ChEBI" id="CHEBI:15378"/>
        <dbReference type="ChEBI" id="CHEBI:57783"/>
        <dbReference type="ChEBI" id="CHEBI:58349"/>
        <dbReference type="ChEBI" id="CHEBI:78469"/>
        <dbReference type="ChEBI" id="CHEBI:78470"/>
    </reaction>
    <physiologicalReaction direction="left-to-right" evidence="58">
        <dbReference type="Rhea" id="RHEA:41873"/>
    </physiologicalReaction>
</comment>
<organism evidence="67 68">
    <name type="scientific">Trichonephila clavata</name>
    <name type="common">Joro spider</name>
    <name type="synonym">Nephila clavata</name>
    <dbReference type="NCBI Taxonomy" id="2740835"/>
    <lineage>
        <taxon>Eukaryota</taxon>
        <taxon>Metazoa</taxon>
        <taxon>Ecdysozoa</taxon>
        <taxon>Arthropoda</taxon>
        <taxon>Chelicerata</taxon>
        <taxon>Arachnida</taxon>
        <taxon>Araneae</taxon>
        <taxon>Araneomorphae</taxon>
        <taxon>Entelegynae</taxon>
        <taxon>Araneoidea</taxon>
        <taxon>Nephilidae</taxon>
        <taxon>Trichonephila</taxon>
    </lineage>
</organism>
<comment type="catalytic activity">
    <reaction evidence="36">
        <text>a (3R)-hydroxyacyl-[ACP] + NADP(+) = a 3-oxoacyl-[ACP] + NADPH + H(+)</text>
        <dbReference type="Rhea" id="RHEA:17397"/>
        <dbReference type="Rhea" id="RHEA-COMP:9916"/>
        <dbReference type="Rhea" id="RHEA-COMP:9945"/>
        <dbReference type="ChEBI" id="CHEBI:15378"/>
        <dbReference type="ChEBI" id="CHEBI:57783"/>
        <dbReference type="ChEBI" id="CHEBI:58349"/>
        <dbReference type="ChEBI" id="CHEBI:78776"/>
        <dbReference type="ChEBI" id="CHEBI:78827"/>
        <dbReference type="EC" id="1.1.1.100"/>
    </reaction>
    <physiologicalReaction direction="right-to-left" evidence="36">
        <dbReference type="Rhea" id="RHEA:17399"/>
    </physiologicalReaction>
</comment>
<reference evidence="67" key="1">
    <citation type="submission" date="2020-07" db="EMBL/GenBank/DDBJ databases">
        <title>Multicomponent nature underlies the extraordinary mechanical properties of spider dragline silk.</title>
        <authorList>
            <person name="Kono N."/>
            <person name="Nakamura H."/>
            <person name="Mori M."/>
            <person name="Yoshida Y."/>
            <person name="Ohtoshi R."/>
            <person name="Malay A.D."/>
            <person name="Moran D.A.P."/>
            <person name="Tomita M."/>
            <person name="Numata K."/>
            <person name="Arakawa K."/>
        </authorList>
    </citation>
    <scope>NUCLEOTIDE SEQUENCE</scope>
</reference>
<evidence type="ECO:0000256" key="6">
    <source>
        <dbReference type="ARBA" id="ARBA00013191"/>
    </source>
</evidence>
<dbReference type="InterPro" id="IPR016039">
    <property type="entry name" value="Thiolase-like"/>
</dbReference>
<evidence type="ECO:0000256" key="47">
    <source>
        <dbReference type="ARBA" id="ARBA00048289"/>
    </source>
</evidence>
<comment type="catalytic activity">
    <reaction evidence="44">
        <text>acetyl-[ACP] + malonyl-[ACP] + H(+) = 3-oxobutanoyl-[ACP] + holo-[ACP] + CO2</text>
        <dbReference type="Rhea" id="RHEA:41800"/>
        <dbReference type="Rhea" id="RHEA-COMP:9621"/>
        <dbReference type="Rhea" id="RHEA-COMP:9623"/>
        <dbReference type="Rhea" id="RHEA-COMP:9625"/>
        <dbReference type="Rhea" id="RHEA-COMP:9685"/>
        <dbReference type="ChEBI" id="CHEBI:15378"/>
        <dbReference type="ChEBI" id="CHEBI:16526"/>
        <dbReference type="ChEBI" id="CHEBI:64479"/>
        <dbReference type="ChEBI" id="CHEBI:78446"/>
        <dbReference type="ChEBI" id="CHEBI:78449"/>
        <dbReference type="ChEBI" id="CHEBI:78450"/>
    </reaction>
    <physiologicalReaction direction="left-to-right" evidence="44">
        <dbReference type="Rhea" id="RHEA:41801"/>
    </physiologicalReaction>
</comment>
<keyword evidence="21" id="KW-0275">Fatty acid biosynthesis</keyword>
<dbReference type="InterPro" id="IPR011032">
    <property type="entry name" value="GroES-like_sf"/>
</dbReference>
<dbReference type="SMART" id="SM00829">
    <property type="entry name" value="PKS_ER"/>
    <property type="match status" value="1"/>
</dbReference>
<evidence type="ECO:0000256" key="21">
    <source>
        <dbReference type="ARBA" id="ARBA00023160"/>
    </source>
</evidence>
<dbReference type="Gene3D" id="3.30.70.3290">
    <property type="match status" value="1"/>
</dbReference>
<evidence type="ECO:0000256" key="30">
    <source>
        <dbReference type="ARBA" id="ARBA00023401"/>
    </source>
</evidence>
<keyword evidence="11" id="KW-0808">Transferase</keyword>
<evidence type="ECO:0000256" key="20">
    <source>
        <dbReference type="ARBA" id="ARBA00023098"/>
    </source>
</evidence>
<dbReference type="InterPro" id="IPR036736">
    <property type="entry name" value="ACP-like_sf"/>
</dbReference>
<evidence type="ECO:0000256" key="10">
    <source>
        <dbReference type="ARBA" id="ARBA00022553"/>
    </source>
</evidence>
<keyword evidence="16" id="KW-0663">Pyridoxal phosphate</keyword>
<dbReference type="EC" id="1.3.1.39" evidence="2"/>
<dbReference type="SUPFAM" id="SSF51735">
    <property type="entry name" value="NAD(P)-binding Rossmann-fold domains"/>
    <property type="match status" value="2"/>
</dbReference>
<dbReference type="CDD" id="cd00833">
    <property type="entry name" value="PKS"/>
    <property type="match status" value="1"/>
</dbReference>
<comment type="catalytic activity">
    <reaction evidence="49">
        <text>a fatty acyl-[ACP] + malonyl-[ACP] + H(+) = a 3-oxoacyl-[ACP] + holo-[ACP] + CO2</text>
        <dbReference type="Rhea" id="RHEA:22836"/>
        <dbReference type="Rhea" id="RHEA-COMP:9623"/>
        <dbReference type="Rhea" id="RHEA-COMP:9685"/>
        <dbReference type="Rhea" id="RHEA-COMP:9916"/>
        <dbReference type="Rhea" id="RHEA-COMP:14125"/>
        <dbReference type="ChEBI" id="CHEBI:15378"/>
        <dbReference type="ChEBI" id="CHEBI:16526"/>
        <dbReference type="ChEBI" id="CHEBI:64479"/>
        <dbReference type="ChEBI" id="CHEBI:78449"/>
        <dbReference type="ChEBI" id="CHEBI:78776"/>
        <dbReference type="ChEBI" id="CHEBI:138651"/>
        <dbReference type="EC" id="2.3.1.41"/>
    </reaction>
    <physiologicalReaction direction="left-to-right" evidence="49">
        <dbReference type="Rhea" id="RHEA:22837"/>
    </physiologicalReaction>
</comment>
<comment type="catalytic activity">
    <reaction evidence="45">
        <text>hexadecanoyl-[ACP] + malonyl-[ACP] + H(+) = 3-oxooctadecanoyl-[ACP] + holo-[ACP] + CO2</text>
        <dbReference type="Rhea" id="RHEA:41916"/>
        <dbReference type="Rhea" id="RHEA-COMP:9623"/>
        <dbReference type="Rhea" id="RHEA-COMP:9652"/>
        <dbReference type="Rhea" id="RHEA-COMP:9653"/>
        <dbReference type="Rhea" id="RHEA-COMP:9685"/>
        <dbReference type="ChEBI" id="CHEBI:15378"/>
        <dbReference type="ChEBI" id="CHEBI:16526"/>
        <dbReference type="ChEBI" id="CHEBI:64479"/>
        <dbReference type="ChEBI" id="CHEBI:78449"/>
        <dbReference type="ChEBI" id="CHEBI:78483"/>
        <dbReference type="ChEBI" id="CHEBI:78487"/>
    </reaction>
    <physiologicalReaction direction="left-to-right" evidence="45">
        <dbReference type="Rhea" id="RHEA:41917"/>
    </physiologicalReaction>
</comment>
<evidence type="ECO:0000313" key="67">
    <source>
        <dbReference type="EMBL" id="GFQ97658.1"/>
    </source>
</evidence>
<evidence type="ECO:0000256" key="58">
    <source>
        <dbReference type="ARBA" id="ARBA00049263"/>
    </source>
</evidence>
<evidence type="ECO:0000256" key="63">
    <source>
        <dbReference type="ARBA" id="ARBA00049533"/>
    </source>
</evidence>
<dbReference type="Pfam" id="PF02801">
    <property type="entry name" value="Ketoacyl-synt_C"/>
    <property type="match status" value="1"/>
</dbReference>
<keyword evidence="9" id="KW-0444">Lipid biosynthesis</keyword>
<evidence type="ECO:0000256" key="44">
    <source>
        <dbReference type="ARBA" id="ARBA00047961"/>
    </source>
</evidence>
<evidence type="ECO:0000256" key="31">
    <source>
        <dbReference type="ARBA" id="ARBA00023402"/>
    </source>
</evidence>
<keyword evidence="22" id="KW-0511">Multifunctional enzyme</keyword>
<evidence type="ECO:0000256" key="3">
    <source>
        <dbReference type="ARBA" id="ARBA00012480"/>
    </source>
</evidence>
<feature type="active site" description="Proton acceptor; for dehydratase activity" evidence="64">
    <location>
        <position position="888"/>
    </location>
</feature>
<dbReference type="InterPro" id="IPR029058">
    <property type="entry name" value="AB_hydrolase_fold"/>
</dbReference>
<comment type="catalytic activity">
    <reaction evidence="41">
        <text>(2E)-hexadecenoyl-[ACP] + NADPH + H(+) = hexadecanoyl-[ACP] + NADP(+)</text>
        <dbReference type="Rhea" id="RHEA:41912"/>
        <dbReference type="Rhea" id="RHEA-COMP:9651"/>
        <dbReference type="Rhea" id="RHEA-COMP:9652"/>
        <dbReference type="ChEBI" id="CHEBI:15378"/>
        <dbReference type="ChEBI" id="CHEBI:57783"/>
        <dbReference type="ChEBI" id="CHEBI:58349"/>
        <dbReference type="ChEBI" id="CHEBI:78481"/>
        <dbReference type="ChEBI" id="CHEBI:78483"/>
    </reaction>
    <physiologicalReaction direction="left-to-right" evidence="41">
        <dbReference type="Rhea" id="RHEA:41913"/>
    </physiologicalReaction>
</comment>
<comment type="caution">
    <text evidence="67">The sequence shown here is derived from an EMBL/GenBank/DDBJ whole genome shotgun (WGS) entry which is preliminary data.</text>
</comment>
<evidence type="ECO:0000256" key="28">
    <source>
        <dbReference type="ARBA" id="ARBA00023398"/>
    </source>
</evidence>
<evidence type="ECO:0000259" key="66">
    <source>
        <dbReference type="PROSITE" id="PS52019"/>
    </source>
</evidence>
<dbReference type="GO" id="GO:0016297">
    <property type="term" value="F:fatty acyl-[ACP] hydrolase activity"/>
    <property type="evidence" value="ECO:0007669"/>
    <property type="project" value="UniProtKB-EC"/>
</dbReference>
<dbReference type="SUPFAM" id="SSF50129">
    <property type="entry name" value="GroES-like"/>
    <property type="match status" value="1"/>
</dbReference>
<comment type="catalytic activity">
    <reaction evidence="54">
        <text>3-oxotetradecanoyl-[ACP] + NADPH + H(+) = (3R)-hydroxytetradecanoyl-[ACP] + NADP(+)</text>
        <dbReference type="Rhea" id="RHEA:41888"/>
        <dbReference type="Rhea" id="RHEA-COMP:9645"/>
        <dbReference type="Rhea" id="RHEA-COMP:9646"/>
        <dbReference type="ChEBI" id="CHEBI:15378"/>
        <dbReference type="ChEBI" id="CHEBI:57783"/>
        <dbReference type="ChEBI" id="CHEBI:58349"/>
        <dbReference type="ChEBI" id="CHEBI:78473"/>
        <dbReference type="ChEBI" id="CHEBI:78474"/>
    </reaction>
    <physiologicalReaction direction="left-to-right" evidence="54">
        <dbReference type="Rhea" id="RHEA:41889"/>
    </physiologicalReaction>
</comment>
<comment type="catalytic activity">
    <reaction evidence="40">
        <text>dodecanoyl-[ACP] + malonyl-[ACP] + H(+) = 3-oxotetradecanoyl-[ACP] + holo-[ACP] + CO2</text>
        <dbReference type="Rhea" id="RHEA:41884"/>
        <dbReference type="Rhea" id="RHEA-COMP:9623"/>
        <dbReference type="Rhea" id="RHEA-COMP:9644"/>
        <dbReference type="Rhea" id="RHEA-COMP:9645"/>
        <dbReference type="Rhea" id="RHEA-COMP:9685"/>
        <dbReference type="ChEBI" id="CHEBI:15378"/>
        <dbReference type="ChEBI" id="CHEBI:16526"/>
        <dbReference type="ChEBI" id="CHEBI:64479"/>
        <dbReference type="ChEBI" id="CHEBI:65264"/>
        <dbReference type="ChEBI" id="CHEBI:78449"/>
        <dbReference type="ChEBI" id="CHEBI:78473"/>
    </reaction>
    <physiologicalReaction direction="left-to-right" evidence="40">
        <dbReference type="Rhea" id="RHEA:41885"/>
    </physiologicalReaction>
</comment>
<dbReference type="PANTHER" id="PTHR43775">
    <property type="entry name" value="FATTY ACID SYNTHASE"/>
    <property type="match status" value="1"/>
</dbReference>
<dbReference type="InterPro" id="IPR001031">
    <property type="entry name" value="Thioesterase"/>
</dbReference>
<dbReference type="SMART" id="SM00827">
    <property type="entry name" value="PKS_AT"/>
    <property type="match status" value="1"/>
</dbReference>
<comment type="catalytic activity">
    <reaction evidence="59">
        <text>3-oxohexadecanoyl-[ACP] + NADPH + H(+) = (3R)-hydroxyhexadecanoyl-[ACP] + NADP(+)</text>
        <dbReference type="Rhea" id="RHEA:41904"/>
        <dbReference type="Rhea" id="RHEA-COMP:9649"/>
        <dbReference type="Rhea" id="RHEA-COMP:9650"/>
        <dbReference type="ChEBI" id="CHEBI:15378"/>
        <dbReference type="ChEBI" id="CHEBI:57783"/>
        <dbReference type="ChEBI" id="CHEBI:58349"/>
        <dbReference type="ChEBI" id="CHEBI:78478"/>
        <dbReference type="ChEBI" id="CHEBI:78480"/>
    </reaction>
    <physiologicalReaction direction="left-to-right" evidence="59">
        <dbReference type="Rhea" id="RHEA:41905"/>
    </physiologicalReaction>
</comment>
<dbReference type="CDD" id="cd08954">
    <property type="entry name" value="KR_1_FAS_SDR_x"/>
    <property type="match status" value="1"/>
</dbReference>
<proteinExistence type="predicted"/>
<keyword evidence="14" id="KW-0276">Fatty acid metabolism</keyword>
<feature type="region of interest" description="C-terminal hotdog fold" evidence="64">
    <location>
        <begin position="984"/>
        <end position="1115"/>
    </location>
</feature>
<evidence type="ECO:0000256" key="14">
    <source>
        <dbReference type="ARBA" id="ARBA00022832"/>
    </source>
</evidence>
<dbReference type="InterPro" id="IPR049900">
    <property type="entry name" value="PKS_mFAS_DH"/>
</dbReference>
<dbReference type="InterPro" id="IPR050091">
    <property type="entry name" value="PKS_NRPS_Biosynth_Enz"/>
</dbReference>
<evidence type="ECO:0000256" key="54">
    <source>
        <dbReference type="ARBA" id="ARBA00048935"/>
    </source>
</evidence>
<dbReference type="EC" id="2.3.1.41" evidence="6"/>
<dbReference type="InterPro" id="IPR020843">
    <property type="entry name" value="ER"/>
</dbReference>
<evidence type="ECO:0000256" key="32">
    <source>
        <dbReference type="ARBA" id="ARBA00023442"/>
    </source>
</evidence>
<dbReference type="Gene3D" id="3.40.50.720">
    <property type="entry name" value="NAD(P)-binding Rossmann-like Domain"/>
    <property type="match status" value="1"/>
</dbReference>
<evidence type="ECO:0000256" key="36">
    <source>
        <dbReference type="ARBA" id="ARBA00047400"/>
    </source>
</evidence>
<dbReference type="PROSITE" id="PS52004">
    <property type="entry name" value="KS3_2"/>
    <property type="match status" value="1"/>
</dbReference>
<comment type="catalytic activity">
    <reaction evidence="34">
        <text>3-oxooctadecanoyl-[ACP] + NADPH + H(+) = (3R)-hydroxyoctadecanoyl-[ACP] + NADP(+)</text>
        <dbReference type="Rhea" id="RHEA:41920"/>
        <dbReference type="Rhea" id="RHEA-COMP:9653"/>
        <dbReference type="Rhea" id="RHEA-COMP:9654"/>
        <dbReference type="ChEBI" id="CHEBI:15378"/>
        <dbReference type="ChEBI" id="CHEBI:57783"/>
        <dbReference type="ChEBI" id="CHEBI:58349"/>
        <dbReference type="ChEBI" id="CHEBI:78487"/>
        <dbReference type="ChEBI" id="CHEBI:78488"/>
    </reaction>
    <physiologicalReaction direction="left-to-right" evidence="34">
        <dbReference type="Rhea" id="RHEA:41921"/>
    </physiologicalReaction>
</comment>
<evidence type="ECO:0000256" key="64">
    <source>
        <dbReference type="PROSITE-ProRule" id="PRU01363"/>
    </source>
</evidence>
<evidence type="ECO:0000256" key="48">
    <source>
        <dbReference type="ARBA" id="ARBA00048420"/>
    </source>
</evidence>
<evidence type="ECO:0000256" key="62">
    <source>
        <dbReference type="ARBA" id="ARBA00049521"/>
    </source>
</evidence>
<dbReference type="SUPFAM" id="SSF55048">
    <property type="entry name" value="Probable ACP-binding domain of malonyl-CoA ACP transacylase"/>
    <property type="match status" value="1"/>
</dbReference>
<comment type="catalytic activity">
    <reaction evidence="37">
        <text>3-oxodecanoyl-[ACP] + NADPH + H(+) = (3R)-hydroxydecanoyl-[ACP] + NADP(+)</text>
        <dbReference type="Rhea" id="RHEA:41856"/>
        <dbReference type="Rhea" id="RHEA-COMP:9637"/>
        <dbReference type="Rhea" id="RHEA-COMP:9638"/>
        <dbReference type="ChEBI" id="CHEBI:15378"/>
        <dbReference type="ChEBI" id="CHEBI:57783"/>
        <dbReference type="ChEBI" id="CHEBI:58349"/>
        <dbReference type="ChEBI" id="CHEBI:78464"/>
        <dbReference type="ChEBI" id="CHEBI:78466"/>
    </reaction>
    <physiologicalReaction direction="left-to-right" evidence="37">
        <dbReference type="Rhea" id="RHEA:41857"/>
    </physiologicalReaction>
</comment>
<evidence type="ECO:0000256" key="43">
    <source>
        <dbReference type="ARBA" id="ARBA00047953"/>
    </source>
</evidence>
<dbReference type="EMBL" id="BMAO01004882">
    <property type="protein sequence ID" value="GFQ97658.1"/>
    <property type="molecule type" value="Genomic_DNA"/>
</dbReference>
<dbReference type="InterPro" id="IPR036291">
    <property type="entry name" value="NAD(P)-bd_dom_sf"/>
</dbReference>
<comment type="catalytic activity">
    <reaction evidence="55">
        <text>(2E)-octadecenoyl-[ACP] + NADPH + H(+) = octadecanoyl-[ACP] + NADP(+)</text>
        <dbReference type="Rhea" id="RHEA:41928"/>
        <dbReference type="Rhea" id="RHEA-COMP:9655"/>
        <dbReference type="Rhea" id="RHEA-COMP:9656"/>
        <dbReference type="ChEBI" id="CHEBI:15378"/>
        <dbReference type="ChEBI" id="CHEBI:57783"/>
        <dbReference type="ChEBI" id="CHEBI:58349"/>
        <dbReference type="ChEBI" id="CHEBI:78489"/>
        <dbReference type="ChEBI" id="CHEBI:78495"/>
    </reaction>
    <physiologicalReaction direction="left-to-right" evidence="55">
        <dbReference type="Rhea" id="RHEA:41929"/>
    </physiologicalReaction>
</comment>
<keyword evidence="19" id="KW-0520">NAD</keyword>
<comment type="catalytic activity">
    <reaction evidence="63">
        <text>octanoyl-[ACP] + malonyl-[ACP] + H(+) = 3-oxodecanoyl-[ACP] + holo-[ACP] + CO2</text>
        <dbReference type="Rhea" id="RHEA:41852"/>
        <dbReference type="Rhea" id="RHEA-COMP:9623"/>
        <dbReference type="Rhea" id="RHEA-COMP:9636"/>
        <dbReference type="Rhea" id="RHEA-COMP:9637"/>
        <dbReference type="Rhea" id="RHEA-COMP:9685"/>
        <dbReference type="ChEBI" id="CHEBI:15378"/>
        <dbReference type="ChEBI" id="CHEBI:16526"/>
        <dbReference type="ChEBI" id="CHEBI:64479"/>
        <dbReference type="ChEBI" id="CHEBI:78449"/>
        <dbReference type="ChEBI" id="CHEBI:78463"/>
        <dbReference type="ChEBI" id="CHEBI:78464"/>
    </reaction>
    <physiologicalReaction direction="left-to-right" evidence="63">
        <dbReference type="Rhea" id="RHEA:41853"/>
    </physiologicalReaction>
</comment>
<dbReference type="GO" id="GO:0019171">
    <property type="term" value="F:(3R)-hydroxyacyl-[acyl-carrier-protein] dehydratase activity"/>
    <property type="evidence" value="ECO:0007669"/>
    <property type="project" value="UniProtKB-EC"/>
</dbReference>
<name>A0A8X6G826_TRICU</name>
<dbReference type="Gene3D" id="3.40.50.1820">
    <property type="entry name" value="alpha/beta hydrolase"/>
    <property type="match status" value="1"/>
</dbReference>
<dbReference type="Pfam" id="PF00698">
    <property type="entry name" value="Acyl_transf_1"/>
    <property type="match status" value="1"/>
</dbReference>
<dbReference type="InterPro" id="IPR018201">
    <property type="entry name" value="Ketoacyl_synth_AS"/>
</dbReference>
<dbReference type="PROSITE" id="PS52019">
    <property type="entry name" value="PKS_MFAS_DH"/>
    <property type="match status" value="1"/>
</dbReference>
<dbReference type="EC" id="3.1.2.14" evidence="3"/>
<keyword evidence="20" id="KW-0443">Lipid metabolism</keyword>
<dbReference type="Gene3D" id="3.40.366.10">
    <property type="entry name" value="Malonyl-Coenzyme A Acyl Carrier Protein, domain 2"/>
    <property type="match status" value="1"/>
</dbReference>
<dbReference type="InterPro" id="IPR014043">
    <property type="entry name" value="Acyl_transferase_dom"/>
</dbReference>
<evidence type="ECO:0000256" key="35">
    <source>
        <dbReference type="ARBA" id="ARBA00047394"/>
    </source>
</evidence>
<comment type="catalytic activity">
    <reaction evidence="47">
        <text>tetradecanoyl-[ACP] + H2O = tetradecanoate + holo-[ACP] + H(+)</text>
        <dbReference type="Rhea" id="RHEA:30123"/>
        <dbReference type="Rhea" id="RHEA-COMP:9648"/>
        <dbReference type="Rhea" id="RHEA-COMP:9685"/>
        <dbReference type="ChEBI" id="CHEBI:15377"/>
        <dbReference type="ChEBI" id="CHEBI:15378"/>
        <dbReference type="ChEBI" id="CHEBI:30807"/>
        <dbReference type="ChEBI" id="CHEBI:64479"/>
        <dbReference type="ChEBI" id="CHEBI:78477"/>
        <dbReference type="EC" id="3.1.2.14"/>
    </reaction>
    <physiologicalReaction direction="left-to-right" evidence="47">
        <dbReference type="Rhea" id="RHEA:30124"/>
    </physiologicalReaction>
</comment>
<dbReference type="InterPro" id="IPR042104">
    <property type="entry name" value="PKS_dehydratase_sf"/>
</dbReference>
<dbReference type="GO" id="GO:0004312">
    <property type="term" value="F:fatty acid synthase activity"/>
    <property type="evidence" value="ECO:0007669"/>
    <property type="project" value="UniProtKB-EC"/>
</dbReference>
<evidence type="ECO:0000256" key="11">
    <source>
        <dbReference type="ARBA" id="ARBA00022679"/>
    </source>
</evidence>
<comment type="catalytic activity">
    <reaction evidence="39">
        <text>(2E)-butenoyl-[ACP] + NADPH + H(+) = butanoyl-[ACP] + NADP(+)</text>
        <dbReference type="Rhea" id="RHEA:41812"/>
        <dbReference type="Rhea" id="RHEA-COMP:9627"/>
        <dbReference type="Rhea" id="RHEA-COMP:9628"/>
        <dbReference type="ChEBI" id="CHEBI:15378"/>
        <dbReference type="ChEBI" id="CHEBI:57783"/>
        <dbReference type="ChEBI" id="CHEBI:58349"/>
        <dbReference type="ChEBI" id="CHEBI:78453"/>
        <dbReference type="ChEBI" id="CHEBI:78454"/>
    </reaction>
    <physiologicalReaction direction="left-to-right" evidence="39">
        <dbReference type="Rhea" id="RHEA:41813"/>
    </physiologicalReaction>
</comment>
<dbReference type="Gene3D" id="3.10.129.110">
    <property type="entry name" value="Polyketide synthase dehydratase"/>
    <property type="match status" value="1"/>
</dbReference>
<comment type="catalytic activity">
    <reaction evidence="29">
        <text>(3R)-hydroxyoctadecanoyl-[ACP] = (2E)-octadecenoyl-[ACP] + H2O</text>
        <dbReference type="Rhea" id="RHEA:41924"/>
        <dbReference type="Rhea" id="RHEA-COMP:9654"/>
        <dbReference type="Rhea" id="RHEA-COMP:9655"/>
        <dbReference type="ChEBI" id="CHEBI:15377"/>
        <dbReference type="ChEBI" id="CHEBI:78488"/>
        <dbReference type="ChEBI" id="CHEBI:78489"/>
    </reaction>
    <physiologicalReaction direction="left-to-right" evidence="29">
        <dbReference type="Rhea" id="RHEA:41925"/>
    </physiologicalReaction>
</comment>
<dbReference type="SMART" id="SM00822">
    <property type="entry name" value="PKS_KR"/>
    <property type="match status" value="1"/>
</dbReference>
<evidence type="ECO:0000256" key="8">
    <source>
        <dbReference type="ARBA" id="ARBA00022450"/>
    </source>
</evidence>
<dbReference type="InterPro" id="IPR016035">
    <property type="entry name" value="Acyl_Trfase/lysoPLipase"/>
</dbReference>
<dbReference type="InterPro" id="IPR013968">
    <property type="entry name" value="PKS_KR"/>
</dbReference>
<evidence type="ECO:0000256" key="23">
    <source>
        <dbReference type="ARBA" id="ARBA00023332"/>
    </source>
</evidence>
<evidence type="ECO:0000256" key="15">
    <source>
        <dbReference type="ARBA" id="ARBA00022857"/>
    </source>
</evidence>
<comment type="function">
    <text evidence="32">Fatty acid synthetase is a multifunctional enzyme that catalyzes the de novo biosynthesis of long-chain saturated fatty acids starting from acetyl-CoA and malonyl-CoA in the presence of NADPH. This multifunctional protein contains 7 catalytic activities and a site for the binding of the prosthetic group 4'-phosphopantetheine of the acyl carrier protein ([ACP]) domain.</text>
</comment>
<feature type="active site" description="Proton donor; for dehydratase activity" evidence="64">
    <location>
        <position position="1036"/>
    </location>
</feature>
<evidence type="ECO:0000256" key="19">
    <source>
        <dbReference type="ARBA" id="ARBA00023027"/>
    </source>
</evidence>
<dbReference type="PANTHER" id="PTHR43775:SF7">
    <property type="entry name" value="FATTY ACID SYNTHASE"/>
    <property type="match status" value="1"/>
</dbReference>
<evidence type="ECO:0000256" key="59">
    <source>
        <dbReference type="ARBA" id="ARBA00049414"/>
    </source>
</evidence>
<comment type="pathway">
    <text evidence="1">Lipid metabolism.</text>
</comment>
<dbReference type="CDD" id="cd05195">
    <property type="entry name" value="enoyl_red"/>
    <property type="match status" value="1"/>
</dbReference>
<evidence type="ECO:0000256" key="33">
    <source>
        <dbReference type="ARBA" id="ARBA00044883"/>
    </source>
</evidence>
<evidence type="ECO:0000256" key="45">
    <source>
        <dbReference type="ARBA" id="ARBA00048051"/>
    </source>
</evidence>
<dbReference type="OrthoDB" id="6420767at2759"/>
<evidence type="ECO:0000256" key="27">
    <source>
        <dbReference type="ARBA" id="ARBA00023394"/>
    </source>
</evidence>
<evidence type="ECO:0000256" key="1">
    <source>
        <dbReference type="ARBA" id="ARBA00005189"/>
    </source>
</evidence>
<evidence type="ECO:0000256" key="2">
    <source>
        <dbReference type="ARBA" id="ARBA00012004"/>
    </source>
</evidence>
<keyword evidence="15" id="KW-0521">NADP</keyword>
<dbReference type="Gene3D" id="3.40.47.10">
    <property type="match status" value="1"/>
</dbReference>
<keyword evidence="17" id="KW-0007">Acetylation</keyword>
<evidence type="ECO:0000256" key="57">
    <source>
        <dbReference type="ARBA" id="ARBA00049171"/>
    </source>
</evidence>
<accession>A0A8X6G826</accession>
<dbReference type="GO" id="GO:0141148">
    <property type="term" value="F:enoyl-[acyl-carrier-protein] reductase (NADPH) activity"/>
    <property type="evidence" value="ECO:0007669"/>
    <property type="project" value="UniProtKB-EC"/>
</dbReference>
<keyword evidence="8" id="KW-0596">Phosphopantetheine</keyword>
<comment type="catalytic activity">
    <reaction evidence="30">
        <text>(3R)-hydroxyhexadecanoyl-[ACP] = (2E)-hexadecenoyl-[ACP] + H2O</text>
        <dbReference type="Rhea" id="RHEA:41908"/>
        <dbReference type="Rhea" id="RHEA-COMP:9650"/>
        <dbReference type="Rhea" id="RHEA-COMP:9651"/>
        <dbReference type="ChEBI" id="CHEBI:15377"/>
        <dbReference type="ChEBI" id="CHEBI:78480"/>
        <dbReference type="ChEBI" id="CHEBI:78481"/>
    </reaction>
    <physiologicalReaction direction="left-to-right" evidence="30">
        <dbReference type="Rhea" id="RHEA:41909"/>
    </physiologicalReaction>
</comment>
<comment type="catalytic activity">
    <reaction evidence="27">
        <text>a (3R)-hydroxyacyl-[ACP] = a (2E)-enoyl-[ACP] + H2O</text>
        <dbReference type="Rhea" id="RHEA:13097"/>
        <dbReference type="Rhea" id="RHEA-COMP:9925"/>
        <dbReference type="Rhea" id="RHEA-COMP:9945"/>
        <dbReference type="ChEBI" id="CHEBI:15377"/>
        <dbReference type="ChEBI" id="CHEBI:78784"/>
        <dbReference type="ChEBI" id="CHEBI:78827"/>
        <dbReference type="EC" id="4.2.1.59"/>
    </reaction>
    <physiologicalReaction direction="left-to-right" evidence="27">
        <dbReference type="Rhea" id="RHEA:13098"/>
    </physiologicalReaction>
</comment>
<comment type="catalytic activity">
    <reaction evidence="52">
        <text>holo-[ACP] + acetyl-CoA = acetyl-[ACP] + CoA</text>
        <dbReference type="Rhea" id="RHEA:41788"/>
        <dbReference type="Rhea" id="RHEA-COMP:9621"/>
        <dbReference type="Rhea" id="RHEA-COMP:9685"/>
        <dbReference type="ChEBI" id="CHEBI:57287"/>
        <dbReference type="ChEBI" id="CHEBI:57288"/>
        <dbReference type="ChEBI" id="CHEBI:64479"/>
        <dbReference type="ChEBI" id="CHEBI:78446"/>
        <dbReference type="EC" id="2.3.1.38"/>
    </reaction>
    <physiologicalReaction direction="left-to-right" evidence="52">
        <dbReference type="Rhea" id="RHEA:41789"/>
    </physiologicalReaction>
</comment>
<evidence type="ECO:0000256" key="9">
    <source>
        <dbReference type="ARBA" id="ARBA00022516"/>
    </source>
</evidence>
<evidence type="ECO:0000259" key="65">
    <source>
        <dbReference type="PROSITE" id="PS52004"/>
    </source>
</evidence>
<dbReference type="Pfam" id="PF00109">
    <property type="entry name" value="ketoacyl-synt"/>
    <property type="match status" value="1"/>
</dbReference>
<evidence type="ECO:0000256" key="41">
    <source>
        <dbReference type="ARBA" id="ARBA00047810"/>
    </source>
</evidence>
<feature type="domain" description="PKS/mFAS DH" evidence="66">
    <location>
        <begin position="856"/>
        <end position="1115"/>
    </location>
</feature>
<evidence type="ECO:0000256" key="34">
    <source>
        <dbReference type="ARBA" id="ARBA00047300"/>
    </source>
</evidence>
<evidence type="ECO:0000256" key="40">
    <source>
        <dbReference type="ARBA" id="ARBA00047578"/>
    </source>
</evidence>
<evidence type="ECO:0000256" key="60">
    <source>
        <dbReference type="ARBA" id="ARBA00049422"/>
    </source>
</evidence>
<dbReference type="EC" id="2.3.1.85" evidence="4"/>
<comment type="catalytic activity">
    <reaction evidence="53">
        <text>hexadecanoyl-[ACP] + H2O = hexadecanoate + holo-[ACP] + H(+)</text>
        <dbReference type="Rhea" id="RHEA:41932"/>
        <dbReference type="Rhea" id="RHEA-COMP:9652"/>
        <dbReference type="Rhea" id="RHEA-COMP:9685"/>
        <dbReference type="ChEBI" id="CHEBI:7896"/>
        <dbReference type="ChEBI" id="CHEBI:15377"/>
        <dbReference type="ChEBI" id="CHEBI:15378"/>
        <dbReference type="ChEBI" id="CHEBI:64479"/>
        <dbReference type="ChEBI" id="CHEBI:78483"/>
        <dbReference type="EC" id="3.1.2.14"/>
    </reaction>
    <physiologicalReaction direction="left-to-right" evidence="53">
        <dbReference type="Rhea" id="RHEA:41933"/>
    </physiologicalReaction>
</comment>
<protein>
    <recommendedName>
        <fullName evidence="7">Fatty acid synthase</fullName>
        <ecNumber evidence="5">1.1.1.100</ecNumber>
        <ecNumber evidence="2">1.3.1.39</ecNumber>
        <ecNumber evidence="6">2.3.1.41</ecNumber>
        <ecNumber evidence="4">2.3.1.85</ecNumber>
        <ecNumber evidence="3">3.1.2.14</ecNumber>
    </recommendedName>
</protein>
<comment type="catalytic activity">
    <reaction evidence="35">
        <text>hexanoyl-[ACP] + malonyl-[ACP] + H(+) = 3-oxooctanoyl-[ACP] + holo-[ACP] + CO2</text>
        <dbReference type="Rhea" id="RHEA:41836"/>
        <dbReference type="Rhea" id="RHEA-COMP:9623"/>
        <dbReference type="Rhea" id="RHEA-COMP:9632"/>
        <dbReference type="Rhea" id="RHEA-COMP:9633"/>
        <dbReference type="Rhea" id="RHEA-COMP:9685"/>
        <dbReference type="ChEBI" id="CHEBI:15378"/>
        <dbReference type="ChEBI" id="CHEBI:16526"/>
        <dbReference type="ChEBI" id="CHEBI:64479"/>
        <dbReference type="ChEBI" id="CHEBI:78449"/>
        <dbReference type="ChEBI" id="CHEBI:78459"/>
        <dbReference type="ChEBI" id="CHEBI:78460"/>
    </reaction>
    <physiologicalReaction direction="left-to-right" evidence="35">
        <dbReference type="Rhea" id="RHEA:41837"/>
    </physiologicalReaction>
</comment>
<keyword evidence="13" id="KW-0378">Hydrolase</keyword>
<dbReference type="InterPro" id="IPR014031">
    <property type="entry name" value="Ketoacyl_synth_C"/>
</dbReference>
<dbReference type="Gene3D" id="3.40.50.150">
    <property type="entry name" value="Vaccinia Virus protein VP39"/>
    <property type="match status" value="1"/>
</dbReference>
<evidence type="ECO:0000256" key="13">
    <source>
        <dbReference type="ARBA" id="ARBA00022801"/>
    </source>
</evidence>
<evidence type="ECO:0000256" key="61">
    <source>
        <dbReference type="ARBA" id="ARBA00049449"/>
    </source>
</evidence>
<evidence type="ECO:0000256" key="18">
    <source>
        <dbReference type="ARBA" id="ARBA00023002"/>
    </source>
</evidence>
<dbReference type="GO" id="GO:0004315">
    <property type="term" value="F:3-oxoacyl-[acyl-carrier-protein] synthase activity"/>
    <property type="evidence" value="ECO:0007669"/>
    <property type="project" value="UniProtKB-EC"/>
</dbReference>
<comment type="catalytic activity">
    <reaction evidence="43">
        <text>3-oxobutanoyl-[ACP] + NADPH + H(+) = (3R)-hydroxybutanoyl-[ACP] + NADP(+)</text>
        <dbReference type="Rhea" id="RHEA:41804"/>
        <dbReference type="Rhea" id="RHEA-COMP:9625"/>
        <dbReference type="Rhea" id="RHEA-COMP:9626"/>
        <dbReference type="ChEBI" id="CHEBI:15378"/>
        <dbReference type="ChEBI" id="CHEBI:57783"/>
        <dbReference type="ChEBI" id="CHEBI:58349"/>
        <dbReference type="ChEBI" id="CHEBI:78450"/>
        <dbReference type="ChEBI" id="CHEBI:78451"/>
    </reaction>
    <physiologicalReaction direction="left-to-right" evidence="43">
        <dbReference type="Rhea" id="RHEA:41805"/>
    </physiologicalReaction>
</comment>
<dbReference type="SMART" id="SM00825">
    <property type="entry name" value="PKS_KS"/>
    <property type="match status" value="1"/>
</dbReference>
<dbReference type="Pfam" id="PF00975">
    <property type="entry name" value="Thioesterase"/>
    <property type="match status" value="1"/>
</dbReference>
<evidence type="ECO:0000256" key="51">
    <source>
        <dbReference type="ARBA" id="ARBA00048650"/>
    </source>
</evidence>
<dbReference type="PROSITE" id="PS00606">
    <property type="entry name" value="KS3_1"/>
    <property type="match status" value="1"/>
</dbReference>
<comment type="catalytic activity">
    <reaction evidence="62">
        <text>(2E)-decenoyl-[ACP] + NADPH + H(+) = decanoyl-[ACP] + NADP(+)</text>
        <dbReference type="Rhea" id="RHEA:41864"/>
        <dbReference type="Rhea" id="RHEA-COMP:9639"/>
        <dbReference type="Rhea" id="RHEA-COMP:9640"/>
        <dbReference type="ChEBI" id="CHEBI:15378"/>
        <dbReference type="ChEBI" id="CHEBI:57783"/>
        <dbReference type="ChEBI" id="CHEBI:58349"/>
        <dbReference type="ChEBI" id="CHEBI:78467"/>
        <dbReference type="ChEBI" id="CHEBI:78468"/>
    </reaction>
    <physiologicalReaction direction="left-to-right" evidence="62">
        <dbReference type="Rhea" id="RHEA:41865"/>
    </physiologicalReaction>
</comment>
<dbReference type="EC" id="1.1.1.100" evidence="5"/>
<evidence type="ECO:0000256" key="49">
    <source>
        <dbReference type="ARBA" id="ARBA00048506"/>
    </source>
</evidence>
<comment type="catalytic activity">
    <reaction evidence="38">
        <text>tetradecanoyl-[ACP] + malonyl-[ACP] + H(+) = 3-oxohexadecanoyl-[ACP] + holo-[ACP] + CO2</text>
        <dbReference type="Rhea" id="RHEA:41900"/>
        <dbReference type="Rhea" id="RHEA-COMP:9623"/>
        <dbReference type="Rhea" id="RHEA-COMP:9648"/>
        <dbReference type="Rhea" id="RHEA-COMP:9649"/>
        <dbReference type="Rhea" id="RHEA-COMP:9685"/>
        <dbReference type="ChEBI" id="CHEBI:15378"/>
        <dbReference type="ChEBI" id="CHEBI:16526"/>
        <dbReference type="ChEBI" id="CHEBI:64479"/>
        <dbReference type="ChEBI" id="CHEBI:78449"/>
        <dbReference type="ChEBI" id="CHEBI:78477"/>
        <dbReference type="ChEBI" id="CHEBI:78478"/>
    </reaction>
    <physiologicalReaction direction="left-to-right" evidence="38">
        <dbReference type="Rhea" id="RHEA:41901"/>
    </physiologicalReaction>
</comment>
<dbReference type="Pfam" id="PF13602">
    <property type="entry name" value="ADH_zinc_N_2"/>
    <property type="match status" value="1"/>
</dbReference>
<evidence type="ECO:0000256" key="56">
    <source>
        <dbReference type="ARBA" id="ARBA00049109"/>
    </source>
</evidence>
<comment type="catalytic activity">
    <reaction evidence="28">
        <text>(3R)-hydroxytetradecanoyl-[ACP] = (2E)-tetradecenoyl-[ACP] + H2O</text>
        <dbReference type="Rhea" id="RHEA:41892"/>
        <dbReference type="Rhea" id="RHEA-COMP:9646"/>
        <dbReference type="Rhea" id="RHEA-COMP:9647"/>
        <dbReference type="ChEBI" id="CHEBI:15377"/>
        <dbReference type="ChEBI" id="CHEBI:78474"/>
        <dbReference type="ChEBI" id="CHEBI:78475"/>
    </reaction>
    <physiologicalReaction direction="left-to-right" evidence="28">
        <dbReference type="Rhea" id="RHEA:41893"/>
    </physiologicalReaction>
</comment>
<evidence type="ECO:0000256" key="55">
    <source>
        <dbReference type="ARBA" id="ARBA00049019"/>
    </source>
</evidence>
<comment type="catalytic activity">
    <reaction evidence="23">
        <text>(3R)-hydroxyoctanoyl-[ACP] = (2E)-octenoyl-[ACP] + H2O</text>
        <dbReference type="Rhea" id="RHEA:41844"/>
        <dbReference type="Rhea" id="RHEA-COMP:9634"/>
        <dbReference type="Rhea" id="RHEA-COMP:9635"/>
        <dbReference type="ChEBI" id="CHEBI:15377"/>
        <dbReference type="ChEBI" id="CHEBI:78461"/>
        <dbReference type="ChEBI" id="CHEBI:78462"/>
    </reaction>
    <physiologicalReaction direction="left-to-right" evidence="23">
        <dbReference type="Rhea" id="RHEA:41845"/>
    </physiologicalReaction>
</comment>
<comment type="catalytic activity">
    <reaction evidence="31">
        <text>(3R)-hydroxybutanoyl-[ACP] = (2E)-butenoyl-[ACP] + H2O</text>
        <dbReference type="Rhea" id="RHEA:41808"/>
        <dbReference type="Rhea" id="RHEA-COMP:9626"/>
        <dbReference type="Rhea" id="RHEA-COMP:9627"/>
        <dbReference type="ChEBI" id="CHEBI:15377"/>
        <dbReference type="ChEBI" id="CHEBI:78451"/>
        <dbReference type="ChEBI" id="CHEBI:78453"/>
    </reaction>
    <physiologicalReaction direction="left-to-right" evidence="31">
        <dbReference type="Rhea" id="RHEA:41809"/>
    </physiologicalReaction>
</comment>
<dbReference type="Pfam" id="PF16197">
    <property type="entry name" value="KAsynt_C_assoc"/>
    <property type="match status" value="1"/>
</dbReference>
<comment type="catalytic activity">
    <reaction evidence="56">
        <text>decanoyl-[ACP] + malonyl-[ACP] + H(+) = 3-oxododecanoyl-[ACP] + holo-[ACP] + CO2</text>
        <dbReference type="Rhea" id="RHEA:41868"/>
        <dbReference type="Rhea" id="RHEA-COMP:9623"/>
        <dbReference type="Rhea" id="RHEA-COMP:9640"/>
        <dbReference type="Rhea" id="RHEA-COMP:9641"/>
        <dbReference type="Rhea" id="RHEA-COMP:9685"/>
        <dbReference type="ChEBI" id="CHEBI:15378"/>
        <dbReference type="ChEBI" id="CHEBI:16526"/>
        <dbReference type="ChEBI" id="CHEBI:64479"/>
        <dbReference type="ChEBI" id="CHEBI:78449"/>
        <dbReference type="ChEBI" id="CHEBI:78468"/>
        <dbReference type="ChEBI" id="CHEBI:78469"/>
    </reaction>
    <physiologicalReaction direction="left-to-right" evidence="56">
        <dbReference type="Rhea" id="RHEA:41869"/>
    </physiologicalReaction>
</comment>
<evidence type="ECO:0000256" key="50">
    <source>
        <dbReference type="ARBA" id="ARBA00048571"/>
    </source>
</evidence>
<evidence type="ECO:0000256" key="17">
    <source>
        <dbReference type="ARBA" id="ARBA00022990"/>
    </source>
</evidence>
<evidence type="ECO:0000256" key="37">
    <source>
        <dbReference type="ARBA" id="ARBA00047440"/>
    </source>
</evidence>
<evidence type="ECO:0000256" key="25">
    <source>
        <dbReference type="ARBA" id="ARBA00023373"/>
    </source>
</evidence>
<comment type="catalytic activity">
    <reaction evidence="61">
        <text>butanoyl-[ACP] + malonyl-[ACP] + H(+) = 3-oxohexanoyl-[ACP] + holo-[ACP] + CO2</text>
        <dbReference type="Rhea" id="RHEA:41820"/>
        <dbReference type="Rhea" id="RHEA-COMP:9623"/>
        <dbReference type="Rhea" id="RHEA-COMP:9628"/>
        <dbReference type="Rhea" id="RHEA-COMP:9629"/>
        <dbReference type="Rhea" id="RHEA-COMP:9685"/>
        <dbReference type="ChEBI" id="CHEBI:15378"/>
        <dbReference type="ChEBI" id="CHEBI:16526"/>
        <dbReference type="ChEBI" id="CHEBI:64479"/>
        <dbReference type="ChEBI" id="CHEBI:78449"/>
        <dbReference type="ChEBI" id="CHEBI:78454"/>
        <dbReference type="ChEBI" id="CHEBI:78456"/>
    </reaction>
    <physiologicalReaction direction="left-to-right" evidence="61">
        <dbReference type="Rhea" id="RHEA:41821"/>
    </physiologicalReaction>
</comment>
<comment type="catalytic activity">
    <reaction evidence="26">
        <text>(3R)-hydroxydecanoyl-[ACP] = (2E)-decenoyl-[ACP] + H2O</text>
        <dbReference type="Rhea" id="RHEA:41860"/>
        <dbReference type="Rhea" id="RHEA-COMP:9638"/>
        <dbReference type="Rhea" id="RHEA-COMP:9639"/>
        <dbReference type="ChEBI" id="CHEBI:15377"/>
        <dbReference type="ChEBI" id="CHEBI:78466"/>
        <dbReference type="ChEBI" id="CHEBI:78467"/>
    </reaction>
    <physiologicalReaction direction="left-to-right" evidence="26">
        <dbReference type="Rhea" id="RHEA:41861"/>
    </physiologicalReaction>
</comment>
<keyword evidence="10" id="KW-0597">Phosphoprotein</keyword>
<dbReference type="InterPro" id="IPR001227">
    <property type="entry name" value="Ac_transferase_dom_sf"/>
</dbReference>
<comment type="catalytic activity">
    <reaction evidence="24">
        <text>(3R)-hydroxydodecanoyl-[ACP] = (2E)-dodecenoyl-[ACP] + H2O</text>
        <dbReference type="Rhea" id="RHEA:41876"/>
        <dbReference type="Rhea" id="RHEA-COMP:9642"/>
        <dbReference type="Rhea" id="RHEA-COMP:9643"/>
        <dbReference type="ChEBI" id="CHEBI:15377"/>
        <dbReference type="ChEBI" id="CHEBI:78470"/>
        <dbReference type="ChEBI" id="CHEBI:78472"/>
    </reaction>
    <physiologicalReaction direction="left-to-right" evidence="24">
        <dbReference type="Rhea" id="RHEA:41877"/>
    </physiologicalReaction>
</comment>
<comment type="catalytic activity">
    <reaction evidence="25">
        <text>(3R)-hydroxyhexanoyl-[ACP] = (2E)-hexenoyl-[ACP] + H2O</text>
        <dbReference type="Rhea" id="RHEA:41828"/>
        <dbReference type="Rhea" id="RHEA-COMP:9630"/>
        <dbReference type="Rhea" id="RHEA-COMP:9631"/>
        <dbReference type="ChEBI" id="CHEBI:15377"/>
        <dbReference type="ChEBI" id="CHEBI:78457"/>
        <dbReference type="ChEBI" id="CHEBI:78458"/>
    </reaction>
    <physiologicalReaction direction="left-to-right" evidence="25">
        <dbReference type="Rhea" id="RHEA:41829"/>
    </physiologicalReaction>
</comment>
<dbReference type="InterPro" id="IPR057326">
    <property type="entry name" value="KR_dom"/>
</dbReference>
<evidence type="ECO:0000256" key="52">
    <source>
        <dbReference type="ARBA" id="ARBA00048691"/>
    </source>
</evidence>
<dbReference type="SUPFAM" id="SSF53901">
    <property type="entry name" value="Thiolase-like"/>
    <property type="match status" value="1"/>
</dbReference>
<comment type="catalytic activity">
    <reaction evidence="46">
        <text>(2E)-dodecenoyl-[ACP] + NADPH + H(+) = dodecanoyl-[ACP] + NADP(+)</text>
        <dbReference type="Rhea" id="RHEA:41880"/>
        <dbReference type="Rhea" id="RHEA-COMP:9643"/>
        <dbReference type="Rhea" id="RHEA-COMP:9644"/>
        <dbReference type="ChEBI" id="CHEBI:15378"/>
        <dbReference type="ChEBI" id="CHEBI:57783"/>
        <dbReference type="ChEBI" id="CHEBI:58349"/>
        <dbReference type="ChEBI" id="CHEBI:65264"/>
        <dbReference type="ChEBI" id="CHEBI:78472"/>
    </reaction>
    <physiologicalReaction direction="left-to-right" evidence="46">
        <dbReference type="Rhea" id="RHEA:41881"/>
    </physiologicalReaction>
</comment>
<dbReference type="GO" id="GO:0004316">
    <property type="term" value="F:3-oxoacyl-[acyl-carrier-protein] reductase (NADPH) activity"/>
    <property type="evidence" value="ECO:0007669"/>
    <property type="project" value="UniProtKB-EC"/>
</dbReference>
<evidence type="ECO:0000256" key="5">
    <source>
        <dbReference type="ARBA" id="ARBA00012948"/>
    </source>
</evidence>
<evidence type="ECO:0000256" key="7">
    <source>
        <dbReference type="ARBA" id="ARBA00018769"/>
    </source>
</evidence>
<keyword evidence="12" id="KW-0702">S-nitrosylation</keyword>
<comment type="catalytic activity">
    <reaction evidence="51">
        <text>a 2,3-saturated acyl-[ACP] + NADP(+) = a (2E)-enoyl-[ACP] + NADPH + H(+)</text>
        <dbReference type="Rhea" id="RHEA:22564"/>
        <dbReference type="Rhea" id="RHEA-COMP:9925"/>
        <dbReference type="Rhea" id="RHEA-COMP:9926"/>
        <dbReference type="ChEBI" id="CHEBI:15378"/>
        <dbReference type="ChEBI" id="CHEBI:57783"/>
        <dbReference type="ChEBI" id="CHEBI:58349"/>
        <dbReference type="ChEBI" id="CHEBI:78784"/>
        <dbReference type="ChEBI" id="CHEBI:78785"/>
        <dbReference type="EC" id="1.3.1.39"/>
    </reaction>
    <physiologicalReaction direction="right-to-left" evidence="51">
        <dbReference type="Rhea" id="RHEA:22566"/>
    </physiologicalReaction>
</comment>
<dbReference type="SUPFAM" id="SSF53474">
    <property type="entry name" value="alpha/beta-Hydrolases"/>
    <property type="match status" value="1"/>
</dbReference>
<dbReference type="InterPro" id="IPR020841">
    <property type="entry name" value="PKS_Beta-ketoAc_synthase_dom"/>
</dbReference>
<comment type="catalytic activity">
    <reaction evidence="48">
        <text>(2E)-octenoyl-[ACP] + NADPH + H(+) = octanoyl-[ACP] + NADP(+)</text>
        <dbReference type="Rhea" id="RHEA:41848"/>
        <dbReference type="Rhea" id="RHEA-COMP:9635"/>
        <dbReference type="Rhea" id="RHEA-COMP:9636"/>
        <dbReference type="ChEBI" id="CHEBI:15378"/>
        <dbReference type="ChEBI" id="CHEBI:57783"/>
        <dbReference type="ChEBI" id="CHEBI:58349"/>
        <dbReference type="ChEBI" id="CHEBI:78462"/>
        <dbReference type="ChEBI" id="CHEBI:78463"/>
    </reaction>
    <physiologicalReaction direction="left-to-right" evidence="48">
        <dbReference type="Rhea" id="RHEA:41849"/>
    </physiologicalReaction>
</comment>
<evidence type="ECO:0000256" key="22">
    <source>
        <dbReference type="ARBA" id="ARBA00023268"/>
    </source>
</evidence>
<evidence type="ECO:0000256" key="46">
    <source>
        <dbReference type="ARBA" id="ARBA00048281"/>
    </source>
</evidence>
<dbReference type="SUPFAM" id="SSF52151">
    <property type="entry name" value="FabD/lysophospholipase-like"/>
    <property type="match status" value="1"/>
</dbReference>
<evidence type="ECO:0000256" key="38">
    <source>
        <dbReference type="ARBA" id="ARBA00047451"/>
    </source>
</evidence>
<evidence type="ECO:0000256" key="53">
    <source>
        <dbReference type="ARBA" id="ARBA00048704"/>
    </source>
</evidence>
<evidence type="ECO:0000313" key="68">
    <source>
        <dbReference type="Proteomes" id="UP000887116"/>
    </source>
</evidence>
<dbReference type="InterPro" id="IPR049391">
    <property type="entry name" value="FAS_pseudo-KR"/>
</dbReference>
<evidence type="ECO:0000256" key="42">
    <source>
        <dbReference type="ARBA" id="ARBA00047897"/>
    </source>
</evidence>
<comment type="catalytic activity">
    <reaction evidence="33">
        <text>acetyl-CoA + n malonyl-CoA + 2n NADPH + 2n H(+) = a long-chain fatty acid + (n+1) CoA + n CO2 + 2n NADP(+).</text>
        <dbReference type="EC" id="2.3.1.85"/>
    </reaction>
</comment>
<comment type="catalytic activity">
    <reaction evidence="50">
        <text>3-oxohexanoyl-[ACP] + NADPH + H(+) = (3R)-hydroxyhexanoyl-[ACP] + NADP(+)</text>
        <dbReference type="Rhea" id="RHEA:41824"/>
        <dbReference type="Rhea" id="RHEA-COMP:9629"/>
        <dbReference type="Rhea" id="RHEA-COMP:9630"/>
        <dbReference type="ChEBI" id="CHEBI:15378"/>
        <dbReference type="ChEBI" id="CHEBI:57783"/>
        <dbReference type="ChEBI" id="CHEBI:58349"/>
        <dbReference type="ChEBI" id="CHEBI:78456"/>
        <dbReference type="ChEBI" id="CHEBI:78457"/>
    </reaction>
    <physiologicalReaction direction="left-to-right" evidence="50">
        <dbReference type="Rhea" id="RHEA:41825"/>
    </physiologicalReaction>
</comment>
<evidence type="ECO:0000256" key="24">
    <source>
        <dbReference type="ARBA" id="ARBA00023351"/>
    </source>
</evidence>
<dbReference type="GO" id="GO:0004313">
    <property type="term" value="F:[acyl-carrier-protein] S-acetyltransferase activity"/>
    <property type="evidence" value="ECO:0007669"/>
    <property type="project" value="UniProtKB-EC"/>
</dbReference>
<gene>
    <name evidence="67" type="primary">FASN</name>
    <name evidence="67" type="ORF">TNCT_465481</name>
</gene>
<feature type="domain" description="Ketosynthase family 3 (KS3)" evidence="65">
    <location>
        <begin position="17"/>
        <end position="419"/>
    </location>
</feature>
<evidence type="ECO:0000256" key="16">
    <source>
        <dbReference type="ARBA" id="ARBA00022898"/>
    </source>
</evidence>
<dbReference type="InterPro" id="IPR016036">
    <property type="entry name" value="Malonyl_transacylase_ACP-bd"/>
</dbReference>
<dbReference type="InterPro" id="IPR032821">
    <property type="entry name" value="PKS_assoc"/>
</dbReference>
<dbReference type="Pfam" id="PF08659">
    <property type="entry name" value="KR"/>
    <property type="match status" value="1"/>
</dbReference>
<dbReference type="InterPro" id="IPR029063">
    <property type="entry name" value="SAM-dependent_MTases_sf"/>
</dbReference>
<comment type="catalytic activity">
    <reaction evidence="42">
        <text>(2E)-hexenoyl-[ACP] + NADPH + H(+) = hexanoyl-[ACP] + NADP(+)</text>
        <dbReference type="Rhea" id="RHEA:41832"/>
        <dbReference type="Rhea" id="RHEA-COMP:9631"/>
        <dbReference type="Rhea" id="RHEA-COMP:9632"/>
        <dbReference type="ChEBI" id="CHEBI:15378"/>
        <dbReference type="ChEBI" id="CHEBI:57783"/>
        <dbReference type="ChEBI" id="CHEBI:58349"/>
        <dbReference type="ChEBI" id="CHEBI:78458"/>
        <dbReference type="ChEBI" id="CHEBI:78459"/>
    </reaction>
    <physiologicalReaction direction="left-to-right" evidence="42">
        <dbReference type="Rhea" id="RHEA:41833"/>
    </physiologicalReaction>
</comment>
<dbReference type="Gene3D" id="3.90.180.10">
    <property type="entry name" value="Medium-chain alcohol dehydrogenases, catalytic domain"/>
    <property type="match status" value="1"/>
</dbReference>
<dbReference type="Gene3D" id="1.10.1200.10">
    <property type="entry name" value="ACP-like"/>
    <property type="match status" value="1"/>
</dbReference>